<dbReference type="SUPFAM" id="SSF46894">
    <property type="entry name" value="C-terminal effector domain of the bipartite response regulators"/>
    <property type="match status" value="1"/>
</dbReference>
<name>A0A919WIN9_9BACI</name>
<dbReference type="InterPro" id="IPR000792">
    <property type="entry name" value="Tscrpt_reg_LuxR_C"/>
</dbReference>
<dbReference type="GO" id="GO:0003677">
    <property type="term" value="F:DNA binding"/>
    <property type="evidence" value="ECO:0007669"/>
    <property type="project" value="UniProtKB-KW"/>
</dbReference>
<dbReference type="SUPFAM" id="SSF55781">
    <property type="entry name" value="GAF domain-like"/>
    <property type="match status" value="1"/>
</dbReference>
<reference evidence="5" key="1">
    <citation type="submission" date="2021-03" db="EMBL/GenBank/DDBJ databases">
        <title>Antimicrobial resistance genes in bacteria isolated from Japanese honey, and their potential for conferring macrolide and lincosamide resistance in the American foulbrood pathogen Paenibacillus larvae.</title>
        <authorList>
            <person name="Okamoto M."/>
            <person name="Kumagai M."/>
            <person name="Kanamori H."/>
            <person name="Takamatsu D."/>
        </authorList>
    </citation>
    <scope>NUCLEOTIDE SEQUENCE</scope>
    <source>
        <strain evidence="5">J27TS8</strain>
    </source>
</reference>
<keyword evidence="6" id="KW-1185">Reference proteome</keyword>
<dbReference type="PRINTS" id="PR00038">
    <property type="entry name" value="HTHLUXR"/>
</dbReference>
<dbReference type="AlphaFoldDB" id="A0A919WIN9"/>
<keyword evidence="3" id="KW-0804">Transcription</keyword>
<evidence type="ECO:0000256" key="1">
    <source>
        <dbReference type="ARBA" id="ARBA00023015"/>
    </source>
</evidence>
<dbReference type="PANTHER" id="PTHR44688:SF16">
    <property type="entry name" value="DNA-BINDING TRANSCRIPTIONAL ACTIVATOR DEVR_DOSR"/>
    <property type="match status" value="1"/>
</dbReference>
<dbReference type="PANTHER" id="PTHR44688">
    <property type="entry name" value="DNA-BINDING TRANSCRIPTIONAL ACTIVATOR DEVR_DOSR"/>
    <property type="match status" value="1"/>
</dbReference>
<dbReference type="InterPro" id="IPR036388">
    <property type="entry name" value="WH-like_DNA-bd_sf"/>
</dbReference>
<dbReference type="InterPro" id="IPR003018">
    <property type="entry name" value="GAF"/>
</dbReference>
<evidence type="ECO:0000256" key="3">
    <source>
        <dbReference type="ARBA" id="ARBA00023163"/>
    </source>
</evidence>
<dbReference type="PROSITE" id="PS50043">
    <property type="entry name" value="HTH_LUXR_2"/>
    <property type="match status" value="1"/>
</dbReference>
<protein>
    <recommendedName>
        <fullName evidence="4">HTH luxR-type domain-containing protein</fullName>
    </recommendedName>
</protein>
<sequence>MGVEKTLQNLQDGYAHLLDLMVVLVDEKRLLKTKISYPKKGNEEFLAQQMIASIPALTKIKSTIYVDVLPGLKVLAAPIITNSQERLYLIGGMLVEDEIFDALKKYLQEHKEGAVFLHNLQSVKVVSNDEKARILATFQQLSSSIQSLYQNQVYVDAFQNKILNAKWAVENITDERFNLDVLIQQFKNLNPDLSFVGIAVHKEEERYLIQHFAGQSMDRVLGIEVALGEGFLGQVIMTEEYSYWTHIQEDPRLVTYRKYGLSPRSLFCQPIKVGNQTKGLLFGGSEKEEELFDPVDISILASFIGVFMVQQSLKESSNHHFLQLSTFNEIFSVMTKVNNVKRVLYILIDMGMNILSGSFACVLFKEIQVQNKLSLLSRGMKNEQLSQYGRDLGKRHFSNKLVEKTEGMFHELTNGELVYEMPITFRSELFGVLSIGIRSKDEVKPYIPFLSSLGIAGGISIYLLQKELTQQSDEKLVNLLTRLLEKNESEKYERSVEARRLIAGFAKEIGLDSKEISALENACTLIYYEQEMLLDAISDKETMEIMQHYYRAQEWKKVKNDLVMLLFIILDRVGEKIAQPIKQQLQNDPLYKTFVEWEERNYMAEIEIPFGQENDMELGAEQEEIKKKLNLSNREMEVLHQVLKGLNNREIAQSLFISDHTVKNHMTNILQKLGVTDRSQAIAKVYQMGYTPQ</sequence>
<dbReference type="EMBL" id="BORC01000003">
    <property type="protein sequence ID" value="GIN62427.1"/>
    <property type="molecule type" value="Genomic_DNA"/>
</dbReference>
<gene>
    <name evidence="5" type="ORF">J27TS8_24200</name>
</gene>
<keyword evidence="2" id="KW-0238">DNA-binding</keyword>
<feature type="domain" description="HTH luxR-type" evidence="4">
    <location>
        <begin position="624"/>
        <end position="689"/>
    </location>
</feature>
<dbReference type="InterPro" id="IPR029016">
    <property type="entry name" value="GAF-like_dom_sf"/>
</dbReference>
<dbReference type="Gene3D" id="1.10.10.10">
    <property type="entry name" value="Winged helix-like DNA-binding domain superfamily/Winged helix DNA-binding domain"/>
    <property type="match status" value="1"/>
</dbReference>
<accession>A0A919WIN9</accession>
<dbReference type="PROSITE" id="PS00622">
    <property type="entry name" value="HTH_LUXR_1"/>
    <property type="match status" value="1"/>
</dbReference>
<evidence type="ECO:0000256" key="2">
    <source>
        <dbReference type="ARBA" id="ARBA00023125"/>
    </source>
</evidence>
<evidence type="ECO:0000313" key="6">
    <source>
        <dbReference type="Proteomes" id="UP000682111"/>
    </source>
</evidence>
<dbReference type="GO" id="GO:0045892">
    <property type="term" value="P:negative regulation of DNA-templated transcription"/>
    <property type="evidence" value="ECO:0007669"/>
    <property type="project" value="UniProtKB-ARBA"/>
</dbReference>
<dbReference type="Gene3D" id="3.30.450.40">
    <property type="match status" value="1"/>
</dbReference>
<proteinExistence type="predicted"/>
<dbReference type="RefSeq" id="WP_244988921.1">
    <property type="nucleotide sequence ID" value="NZ_BORC01000003.1"/>
</dbReference>
<dbReference type="CDD" id="cd06170">
    <property type="entry name" value="LuxR_C_like"/>
    <property type="match status" value="1"/>
</dbReference>
<dbReference type="Pfam" id="PF13185">
    <property type="entry name" value="GAF_2"/>
    <property type="match status" value="1"/>
</dbReference>
<evidence type="ECO:0000313" key="5">
    <source>
        <dbReference type="EMBL" id="GIN62427.1"/>
    </source>
</evidence>
<dbReference type="Proteomes" id="UP000682111">
    <property type="component" value="Unassembled WGS sequence"/>
</dbReference>
<organism evidence="5 6">
    <name type="scientific">Robertmurraya siralis</name>
    <dbReference type="NCBI Taxonomy" id="77777"/>
    <lineage>
        <taxon>Bacteria</taxon>
        <taxon>Bacillati</taxon>
        <taxon>Bacillota</taxon>
        <taxon>Bacilli</taxon>
        <taxon>Bacillales</taxon>
        <taxon>Bacillaceae</taxon>
        <taxon>Robertmurraya</taxon>
    </lineage>
</organism>
<dbReference type="SMART" id="SM00421">
    <property type="entry name" value="HTH_LUXR"/>
    <property type="match status" value="1"/>
</dbReference>
<evidence type="ECO:0000259" key="4">
    <source>
        <dbReference type="PROSITE" id="PS50043"/>
    </source>
</evidence>
<comment type="caution">
    <text evidence="5">The sequence shown here is derived from an EMBL/GenBank/DDBJ whole genome shotgun (WGS) entry which is preliminary data.</text>
</comment>
<keyword evidence="1" id="KW-0805">Transcription regulation</keyword>
<dbReference type="InterPro" id="IPR016032">
    <property type="entry name" value="Sig_transdc_resp-reg_C-effctor"/>
</dbReference>
<dbReference type="Pfam" id="PF00196">
    <property type="entry name" value="GerE"/>
    <property type="match status" value="1"/>
</dbReference>